<dbReference type="PROSITE" id="PS00211">
    <property type="entry name" value="ABC_TRANSPORTER_1"/>
    <property type="match status" value="1"/>
</dbReference>
<dbReference type="InterPro" id="IPR026082">
    <property type="entry name" value="ABCA"/>
</dbReference>
<proteinExistence type="predicted"/>
<dbReference type="InterPro" id="IPR027417">
    <property type="entry name" value="P-loop_NTPase"/>
</dbReference>
<keyword evidence="4" id="KW-0067">ATP-binding</keyword>
<comment type="caution">
    <text evidence="6">The sequence shown here is derived from an EMBL/GenBank/DDBJ whole genome shotgun (WGS) entry which is preliminary data.</text>
</comment>
<organism evidence="6">
    <name type="scientific">Aphanomyces stellatus</name>
    <dbReference type="NCBI Taxonomy" id="120398"/>
    <lineage>
        <taxon>Eukaryota</taxon>
        <taxon>Sar</taxon>
        <taxon>Stramenopiles</taxon>
        <taxon>Oomycota</taxon>
        <taxon>Saprolegniomycetes</taxon>
        <taxon>Saprolegniales</taxon>
        <taxon>Verrucalvaceae</taxon>
        <taxon>Aphanomyces</taxon>
    </lineage>
</organism>
<gene>
    <name evidence="6" type="ORF">As57867_014956</name>
</gene>
<dbReference type="InterPro" id="IPR003439">
    <property type="entry name" value="ABC_transporter-like_ATP-bd"/>
</dbReference>
<keyword evidence="2" id="KW-0677">Repeat</keyword>
<dbReference type="OrthoDB" id="10255969at2759"/>
<dbReference type="InterPro" id="IPR003593">
    <property type="entry name" value="AAA+_ATPase"/>
</dbReference>
<name>A0A6A4YDL3_9STRA</name>
<keyword evidence="1" id="KW-0813">Transport</keyword>
<dbReference type="SMART" id="SM00382">
    <property type="entry name" value="AAA"/>
    <property type="match status" value="1"/>
</dbReference>
<dbReference type="Gene3D" id="3.40.50.300">
    <property type="entry name" value="P-loop containing nucleotide triphosphate hydrolases"/>
    <property type="match status" value="1"/>
</dbReference>
<dbReference type="PROSITE" id="PS50893">
    <property type="entry name" value="ABC_TRANSPORTER_2"/>
    <property type="match status" value="1"/>
</dbReference>
<accession>A0A6A4YDL3</accession>
<dbReference type="AlphaFoldDB" id="A0A6A4YDL3"/>
<dbReference type="FunFam" id="3.40.50.300:FF:000904">
    <property type="entry name" value="ABC transporter A family member 1"/>
    <property type="match status" value="1"/>
</dbReference>
<dbReference type="GO" id="GO:0140359">
    <property type="term" value="F:ABC-type transporter activity"/>
    <property type="evidence" value="ECO:0007669"/>
    <property type="project" value="InterPro"/>
</dbReference>
<dbReference type="GO" id="GO:0016887">
    <property type="term" value="F:ATP hydrolysis activity"/>
    <property type="evidence" value="ECO:0007669"/>
    <property type="project" value="InterPro"/>
</dbReference>
<reference evidence="6" key="1">
    <citation type="submission" date="2019-06" db="EMBL/GenBank/DDBJ databases">
        <title>Genomics analysis of Aphanomyces spp. identifies a new class of oomycete effector associated with host adaptation.</title>
        <authorList>
            <person name="Gaulin E."/>
        </authorList>
    </citation>
    <scope>NUCLEOTIDE SEQUENCE</scope>
    <source>
        <strain evidence="6">CBS 578.67</strain>
    </source>
</reference>
<sequence length="432" mass="47415">QKEQDRVASGAADKDAVVMKNLRKVYKGGKVGVVNLSLALPKGECFGYLGINGAGKTSTMKMMTGDVLPTSGSATLGGFDIMSQQLEVRRLIGYCPQFDALIDLLTVREHLELFAAIKGVPTEHINQTVVDKMEQMNLNDFEHKLAGTLSGGNKRKLSVAIAMIGSPPIIFLDEPSTGMDPVSRRFMWDVIADISTRSKESTILLTTHSMEECEALCSRVGIMVGGRLRCVGSIQHLKHRFGDGLMMHVRVAPVLSTDVEQMITGSFASVSTMSLEEMKTACFSLGKPERADSVTMSHSTGYVLAESLTNNGYVRVHDFCAWWLGEDRFAALSNHLSATFGEPNVKLLERQSDVSRFKLLGSRERLALSNVFSVIEQSKDALRIMEYTVSQTTLEQIFNNFAAQQTQEKGVARGIEPTKAETTDDNYHAMNA</sequence>
<dbReference type="GO" id="GO:0016020">
    <property type="term" value="C:membrane"/>
    <property type="evidence" value="ECO:0007669"/>
    <property type="project" value="InterPro"/>
</dbReference>
<dbReference type="SUPFAM" id="SSF52540">
    <property type="entry name" value="P-loop containing nucleoside triphosphate hydrolases"/>
    <property type="match status" value="1"/>
</dbReference>
<feature type="non-terminal residue" evidence="6">
    <location>
        <position position="1"/>
    </location>
</feature>
<dbReference type="EMBL" id="VJMH01005604">
    <property type="protein sequence ID" value="KAF0694081.1"/>
    <property type="molecule type" value="Genomic_DNA"/>
</dbReference>
<evidence type="ECO:0000256" key="2">
    <source>
        <dbReference type="ARBA" id="ARBA00022737"/>
    </source>
</evidence>
<dbReference type="Pfam" id="PF00005">
    <property type="entry name" value="ABC_tran"/>
    <property type="match status" value="1"/>
</dbReference>
<dbReference type="PANTHER" id="PTHR19229:SF36">
    <property type="entry name" value="ATP-BINDING CASSETTE SUB-FAMILY A MEMBER 2"/>
    <property type="match status" value="1"/>
</dbReference>
<protein>
    <recommendedName>
        <fullName evidence="5">ABC transporter domain-containing protein</fullName>
    </recommendedName>
</protein>
<evidence type="ECO:0000256" key="3">
    <source>
        <dbReference type="ARBA" id="ARBA00022741"/>
    </source>
</evidence>
<dbReference type="CDD" id="cd03263">
    <property type="entry name" value="ABC_subfamily_A"/>
    <property type="match status" value="1"/>
</dbReference>
<evidence type="ECO:0000259" key="5">
    <source>
        <dbReference type="PROSITE" id="PS50893"/>
    </source>
</evidence>
<keyword evidence="3" id="KW-0547">Nucleotide-binding</keyword>
<evidence type="ECO:0000313" key="6">
    <source>
        <dbReference type="EMBL" id="KAF0694081.1"/>
    </source>
</evidence>
<dbReference type="InterPro" id="IPR017871">
    <property type="entry name" value="ABC_transporter-like_CS"/>
</dbReference>
<dbReference type="GO" id="GO:0005524">
    <property type="term" value="F:ATP binding"/>
    <property type="evidence" value="ECO:0007669"/>
    <property type="project" value="UniProtKB-KW"/>
</dbReference>
<dbReference type="GO" id="GO:0005319">
    <property type="term" value="F:lipid transporter activity"/>
    <property type="evidence" value="ECO:0007669"/>
    <property type="project" value="TreeGrafter"/>
</dbReference>
<evidence type="ECO:0000256" key="1">
    <source>
        <dbReference type="ARBA" id="ARBA00022448"/>
    </source>
</evidence>
<evidence type="ECO:0000256" key="4">
    <source>
        <dbReference type="ARBA" id="ARBA00022840"/>
    </source>
</evidence>
<feature type="domain" description="ABC transporter" evidence="5">
    <location>
        <begin position="17"/>
        <end position="250"/>
    </location>
</feature>
<dbReference type="PANTHER" id="PTHR19229">
    <property type="entry name" value="ATP-BINDING CASSETTE TRANSPORTER SUBFAMILY A ABCA"/>
    <property type="match status" value="1"/>
</dbReference>